<proteinExistence type="predicted"/>
<feature type="transmembrane region" description="Helical" evidence="1">
    <location>
        <begin position="59"/>
        <end position="76"/>
    </location>
</feature>
<gene>
    <name evidence="2" type="ORF">METZ01_LOCUS195854</name>
</gene>
<dbReference type="EMBL" id="UINC01041560">
    <property type="protein sequence ID" value="SVB43000.1"/>
    <property type="molecule type" value="Genomic_DNA"/>
</dbReference>
<name>A0A382DX30_9ZZZZ</name>
<reference evidence="2" key="1">
    <citation type="submission" date="2018-05" db="EMBL/GenBank/DDBJ databases">
        <authorList>
            <person name="Lanie J.A."/>
            <person name="Ng W.-L."/>
            <person name="Kazmierczak K.M."/>
            <person name="Andrzejewski T.M."/>
            <person name="Davidsen T.M."/>
            <person name="Wayne K.J."/>
            <person name="Tettelin H."/>
            <person name="Glass J.I."/>
            <person name="Rusch D."/>
            <person name="Podicherti R."/>
            <person name="Tsui H.-C.T."/>
            <person name="Winkler M.E."/>
        </authorList>
    </citation>
    <scope>NUCLEOTIDE SEQUENCE</scope>
</reference>
<feature type="transmembrane region" description="Helical" evidence="1">
    <location>
        <begin position="96"/>
        <end position="118"/>
    </location>
</feature>
<sequence>MNMAIMDFLSDIRNATIANAVIVVFHIYIAFAVEGVSFLVIVLPIGALVAGAYFVKGKIGAGLLALPTLAYLFVFATNSPEMFDMLKNGGDEDIGWGIYILLPFWLFTILLNIMSILAEVRGTSKYANS</sequence>
<keyword evidence="1" id="KW-1133">Transmembrane helix</keyword>
<accession>A0A382DX30</accession>
<keyword evidence="1" id="KW-0812">Transmembrane</keyword>
<dbReference type="AlphaFoldDB" id="A0A382DX30"/>
<evidence type="ECO:0000313" key="2">
    <source>
        <dbReference type="EMBL" id="SVB43000.1"/>
    </source>
</evidence>
<organism evidence="2">
    <name type="scientific">marine metagenome</name>
    <dbReference type="NCBI Taxonomy" id="408172"/>
    <lineage>
        <taxon>unclassified sequences</taxon>
        <taxon>metagenomes</taxon>
        <taxon>ecological metagenomes</taxon>
    </lineage>
</organism>
<protein>
    <submittedName>
        <fullName evidence="2">Uncharacterized protein</fullName>
    </submittedName>
</protein>
<evidence type="ECO:0000256" key="1">
    <source>
        <dbReference type="SAM" id="Phobius"/>
    </source>
</evidence>
<keyword evidence="1" id="KW-0472">Membrane</keyword>